<sequence length="99" mass="11740">MKFWPQLKQVPAHLNLLEDLRAQLAKDLGIELMEVPNQNLLEWLNKWLEANLYKIDLAQLLYRIDLEILSAERPQEIAEKILEREAQKVIFRAQYSGRI</sequence>
<dbReference type="KEGG" id="chyd:H4K34_06455"/>
<proteinExistence type="predicted"/>
<dbReference type="Proteomes" id="UP000516305">
    <property type="component" value="Chromosome"/>
</dbReference>
<gene>
    <name evidence="1" type="ORF">H4K34_06455</name>
</gene>
<evidence type="ECO:0000313" key="1">
    <source>
        <dbReference type="EMBL" id="QNR25478.1"/>
    </source>
</evidence>
<name>A0A7H0VID0_9FLAO</name>
<reference evidence="1 2" key="1">
    <citation type="submission" date="2020-08" db="EMBL/GenBank/DDBJ databases">
        <title>Croceimicrobium hydrocarbonivorans gen. nov., sp. nov., a novel marine bacterium isolated from a bacterial consortium that degrades polyethylene terephthalate.</title>
        <authorList>
            <person name="Liu R."/>
        </authorList>
    </citation>
    <scope>NUCLEOTIDE SEQUENCE [LARGE SCALE GENOMIC DNA]</scope>
    <source>
        <strain evidence="1 2">A20-9</strain>
    </source>
</reference>
<dbReference type="AlphaFoldDB" id="A0A7H0VID0"/>
<accession>A0A7H0VID0</accession>
<organism evidence="1 2">
    <name type="scientific">Croceimicrobium hydrocarbonivorans</name>
    <dbReference type="NCBI Taxonomy" id="2761580"/>
    <lineage>
        <taxon>Bacteria</taxon>
        <taxon>Pseudomonadati</taxon>
        <taxon>Bacteroidota</taxon>
        <taxon>Flavobacteriia</taxon>
        <taxon>Flavobacteriales</taxon>
        <taxon>Owenweeksiaceae</taxon>
        <taxon>Croceimicrobium</taxon>
    </lineage>
</organism>
<dbReference type="RefSeq" id="WP_210760006.1">
    <property type="nucleotide sequence ID" value="NZ_CP060139.1"/>
</dbReference>
<evidence type="ECO:0000313" key="2">
    <source>
        <dbReference type="Proteomes" id="UP000516305"/>
    </source>
</evidence>
<keyword evidence="2" id="KW-1185">Reference proteome</keyword>
<dbReference type="EMBL" id="CP060139">
    <property type="protein sequence ID" value="QNR25478.1"/>
    <property type="molecule type" value="Genomic_DNA"/>
</dbReference>
<protein>
    <submittedName>
        <fullName evidence="1">Uncharacterized protein</fullName>
    </submittedName>
</protein>